<dbReference type="Pfam" id="PF13585">
    <property type="entry name" value="CHU_C"/>
    <property type="match status" value="1"/>
</dbReference>
<gene>
    <name evidence="4" type="ORF">RF683_09870</name>
</gene>
<evidence type="ECO:0000313" key="4">
    <source>
        <dbReference type="EMBL" id="WMW77784.1"/>
    </source>
</evidence>
<organism evidence="4 5">
    <name type="scientific">Flavobacterium nakdongensis</name>
    <dbReference type="NCBI Taxonomy" id="3073563"/>
    <lineage>
        <taxon>Bacteria</taxon>
        <taxon>Pseudomonadati</taxon>
        <taxon>Bacteroidota</taxon>
        <taxon>Flavobacteriia</taxon>
        <taxon>Flavobacteriales</taxon>
        <taxon>Flavobacteriaceae</taxon>
        <taxon>Flavobacterium</taxon>
    </lineage>
</organism>
<feature type="signal peptide" evidence="2">
    <location>
        <begin position="1"/>
        <end position="19"/>
    </location>
</feature>
<feature type="domain" description="PKD-like" evidence="3">
    <location>
        <begin position="972"/>
        <end position="1054"/>
    </location>
</feature>
<dbReference type="Proteomes" id="UP001180481">
    <property type="component" value="Chromosome"/>
</dbReference>
<evidence type="ECO:0000256" key="2">
    <source>
        <dbReference type="SAM" id="SignalP"/>
    </source>
</evidence>
<dbReference type="InterPro" id="IPR026341">
    <property type="entry name" value="T9SS_type_B"/>
</dbReference>
<name>A0ABY9RAT5_9FLAO</name>
<protein>
    <submittedName>
        <fullName evidence="4">T9SS type B sorting domain-containing protein</fullName>
    </submittedName>
</protein>
<evidence type="ECO:0000313" key="5">
    <source>
        <dbReference type="Proteomes" id="UP001180481"/>
    </source>
</evidence>
<accession>A0ABY9RAT5</accession>
<evidence type="ECO:0000256" key="1">
    <source>
        <dbReference type="ARBA" id="ARBA00022729"/>
    </source>
</evidence>
<keyword evidence="5" id="KW-1185">Reference proteome</keyword>
<dbReference type="EMBL" id="CP133721">
    <property type="protein sequence ID" value="WMW77784.1"/>
    <property type="molecule type" value="Genomic_DNA"/>
</dbReference>
<dbReference type="InterPro" id="IPR045828">
    <property type="entry name" value="PKD_Bacteroidetes"/>
</dbReference>
<dbReference type="InterPro" id="IPR014755">
    <property type="entry name" value="Cu-Rt/internalin_Ig-like"/>
</dbReference>
<feature type="domain" description="PKD-like" evidence="3">
    <location>
        <begin position="877"/>
        <end position="963"/>
    </location>
</feature>
<feature type="chain" id="PRO_5047156182" evidence="2">
    <location>
        <begin position="20"/>
        <end position="1390"/>
    </location>
</feature>
<dbReference type="NCBIfam" id="TIGR04131">
    <property type="entry name" value="Bac_Flav_CTERM"/>
    <property type="match status" value="1"/>
</dbReference>
<feature type="domain" description="PKD-like" evidence="3">
    <location>
        <begin position="1081"/>
        <end position="1148"/>
    </location>
</feature>
<reference evidence="4" key="1">
    <citation type="submission" date="2023-09" db="EMBL/GenBank/DDBJ databases">
        <title>Flavobacterium sp. 20NA77.7 isolated from freshwater.</title>
        <authorList>
            <person name="Le V."/>
            <person name="Ko S.-R."/>
            <person name="Ahn C.-Y."/>
            <person name="Oh H.-M."/>
        </authorList>
    </citation>
    <scope>NUCLEOTIDE SEQUENCE</scope>
    <source>
        <strain evidence="4">20NA77.7</strain>
    </source>
</reference>
<dbReference type="Pfam" id="PF19406">
    <property type="entry name" value="PKD_5"/>
    <property type="match status" value="3"/>
</dbReference>
<dbReference type="RefSeq" id="WP_309532119.1">
    <property type="nucleotide sequence ID" value="NZ_CP133721.1"/>
</dbReference>
<proteinExistence type="predicted"/>
<keyword evidence="1 2" id="KW-0732">Signal</keyword>
<evidence type="ECO:0000259" key="3">
    <source>
        <dbReference type="Pfam" id="PF19406"/>
    </source>
</evidence>
<dbReference type="Gene3D" id="2.60.40.1220">
    <property type="match status" value="1"/>
</dbReference>
<sequence>MNPLKLIHFLFLISFISVAQTPNDCVNAITICGNGTFTSNATGIGSIQEVSGCSGFEHNSIWLKINIINAGTLGFNLLPLNTDINVDYDFWVYGANRSCTNLGSPIRCCTTNPLLAGLTSNATGMIGTTVTTTSGPGANGNGFVRWLNVLPGEFYYIAIDRPVGYGGFQLQWTGSAMDNGGAFPSSPTANSLGEIRACSVTPNVGIFDLNNLKSQINSDLINNSVSFYLTNANAIDGISPLPNIYGNTSNPQTIFARVKNNVSGCFSITSFQLKVYEVPNATINTTTPTICSSENGIISITGTPNSIVEYNINNGTIQTVTLDNSGAATITNPLTITSTFTLTKVKIVDTSNVTLCSRNLNNIVTISIAPNNNASAPSATPSLCINNALVPIIHTTTGATGIGVPINLPTGVTANWSTNTVIISGTPTTSGTFNYTIPLTGGCGNINATGTIIVEPNNSVSFASASPTLCINTVLPSITHSTTGATGIGAPINLPSGVIASWIGNNITISGTPTEIGIFNYSIPILGNCGSINATGTITVIPVNTVTNASATPTLCINSPLSTITHTTTGATGIGTITNLPSGITATWSANTITITGTPTVSGVYNYNIELTGGCGAVTASGIIVVNEVNSVSAPSSSSTVCINNPLTVITHNTTGATGIGIALGLPPGITAIWAANTISISGIPTTTGIFSYSIPLTGGCGNINAIGTIIVNPENIVSQASSMPIICVNSTLPTITHNTIGASGIGTALGLPPGIYATWSANVISINGTANTTGIYTYNIPIIGGCGSIAATGTIEVTDGILPLFAQVAPVCQGSTINIPTISTNGIVGVWQLISSTTNNATYEFTPNPGQCALNTQMTIIIHPLPTVITSITSESFCSGGTTNISLSSNVPGTTFSWTATATSVTGQSDSITGFGATNINQTLILNPSQISNGHVTYVIVAEANGCVGTPVTVVVTVKPIPNVVISPSSQTICSGSTTNISFSGSINNTVYTWSVISNVGVSGALNGTGNAINQTLTTTGLSQGIVIYEVTPSVNGCTGVPQRITVTINPVPELFGNATHPDLCSGESTFISVSAYNSSTIFNWDIFPFGVSGAIAGTSTGSSLSIQQTLTTITDIRGYVDYTITPVLNNCSGTPITIRVYVNPLPKVTLEDGTICVDAAGNTFQTYLLDSGLDNTNYNFLWFFEGNPIANSNHATYVADQVGVYNVVATNSTTNCVSPSVSATITATNPATSFSTTQSDYFSENTTITVTVTGGNGIFMYQLDQGALQQSNVFTAVSSGLHTITVVDVEGCTDLTQELLVIDYPKYFTPNGDGYNDTWNIIGMNQSDAKVFIFDRYGKLIKQLFTDGMGWDGTYNGEILPSTDYWFTVEYKENEIQKQFKAHFSLKR</sequence>